<dbReference type="AlphaFoldDB" id="A0A3B1DJ96"/>
<sequence>MRLGKFLFVCSSIILLLTISCSPTKRNSLPATLAKAHAHNDYQHPHPLFDALSLGYVSVEADIHLVNGTLYVAHDKENITKERTLQALYLNPLRNIIKENGGYVYGQDVPFILLIDIKTDADSTYLALTAVLKKYSSMITFYDNGKRKKGAVTIIVSGNRNLELMKNENLRYAAYDGRFNDLDSNISSTLVPLISANWRNYFNWKGKGEIPAEEKGKLQRLINEAHKQGKQVRFWATDVSSTQQLNLWNTLLESDVDFIGTDKLEKLKDFLSKYD</sequence>
<dbReference type="GO" id="GO:0008081">
    <property type="term" value="F:phosphoric diester hydrolase activity"/>
    <property type="evidence" value="ECO:0007669"/>
    <property type="project" value="InterPro"/>
</dbReference>
<dbReference type="PANTHER" id="PTHR31571">
    <property type="entry name" value="ALTERED INHERITANCE OF MITOCHONDRIA PROTEIN 6"/>
    <property type="match status" value="1"/>
</dbReference>
<dbReference type="EMBL" id="UOGD01000423">
    <property type="protein sequence ID" value="VAX28677.1"/>
    <property type="molecule type" value="Genomic_DNA"/>
</dbReference>
<dbReference type="SUPFAM" id="SSF51695">
    <property type="entry name" value="PLC-like phosphodiesterases"/>
    <property type="match status" value="1"/>
</dbReference>
<dbReference type="PROSITE" id="PS51257">
    <property type="entry name" value="PROKAR_LIPOPROTEIN"/>
    <property type="match status" value="1"/>
</dbReference>
<evidence type="ECO:0000256" key="1">
    <source>
        <dbReference type="ARBA" id="ARBA00014286"/>
    </source>
</evidence>
<dbReference type="Gene3D" id="3.20.20.190">
    <property type="entry name" value="Phosphatidylinositol (PI) phosphodiesterase"/>
    <property type="match status" value="1"/>
</dbReference>
<dbReference type="InterPro" id="IPR039559">
    <property type="entry name" value="AIM6_PI-PLC-like_dom"/>
</dbReference>
<organism evidence="2">
    <name type="scientific">hydrothermal vent metagenome</name>
    <dbReference type="NCBI Taxonomy" id="652676"/>
    <lineage>
        <taxon>unclassified sequences</taxon>
        <taxon>metagenomes</taxon>
        <taxon>ecological metagenomes</taxon>
    </lineage>
</organism>
<protein>
    <recommendedName>
        <fullName evidence="1">Altered inheritance of mitochondria protein 6</fullName>
    </recommendedName>
</protein>
<keyword evidence="2" id="KW-0378">Hydrolase</keyword>
<dbReference type="PANTHER" id="PTHR31571:SF1">
    <property type="entry name" value="ALTERED INHERITANCE OF MITOCHONDRIA PROTEIN 6"/>
    <property type="match status" value="1"/>
</dbReference>
<proteinExistence type="predicted"/>
<reference evidence="2" key="1">
    <citation type="submission" date="2018-06" db="EMBL/GenBank/DDBJ databases">
        <authorList>
            <person name="Zhirakovskaya E."/>
        </authorList>
    </citation>
    <scope>NUCLEOTIDE SEQUENCE</scope>
</reference>
<accession>A0A3B1DJ96</accession>
<dbReference type="CDD" id="cd08577">
    <property type="entry name" value="PI-PLCc_GDPD_SF_unchar3"/>
    <property type="match status" value="1"/>
</dbReference>
<dbReference type="InterPro" id="IPR051236">
    <property type="entry name" value="HAT_RTT109-like"/>
</dbReference>
<dbReference type="GO" id="GO:0006629">
    <property type="term" value="P:lipid metabolic process"/>
    <property type="evidence" value="ECO:0007669"/>
    <property type="project" value="InterPro"/>
</dbReference>
<evidence type="ECO:0000313" key="2">
    <source>
        <dbReference type="EMBL" id="VAX28677.1"/>
    </source>
</evidence>
<gene>
    <name evidence="2" type="ORF">MNBD_IGNAVI01-1615</name>
</gene>
<name>A0A3B1DJ96_9ZZZZ</name>
<dbReference type="InterPro" id="IPR017946">
    <property type="entry name" value="PLC-like_Pdiesterase_TIM-brl"/>
</dbReference>